<protein>
    <recommendedName>
        <fullName evidence="2">ditrans,polycis-polyprenyl diphosphate synthase [(2E,6E)-farnesyldiphosphate specific]</fullName>
        <ecNumber evidence="2">2.5.1.87</ecNumber>
    </recommendedName>
</protein>
<dbReference type="InterPro" id="IPR036424">
    <property type="entry name" value="UPP_synth-like_sf"/>
</dbReference>
<gene>
    <name evidence="5" type="ORF">V5799_026850</name>
</gene>
<keyword evidence="6" id="KW-1185">Reference proteome</keyword>
<reference evidence="5 6" key="1">
    <citation type="journal article" date="2023" name="Arcadia Sci">
        <title>De novo assembly of a long-read Amblyomma americanum tick genome.</title>
        <authorList>
            <person name="Chou S."/>
            <person name="Poskanzer K.E."/>
            <person name="Rollins M."/>
            <person name="Thuy-Boun P.S."/>
        </authorList>
    </citation>
    <scope>NUCLEOTIDE SEQUENCE [LARGE SCALE GENOMIC DNA]</scope>
    <source>
        <strain evidence="5">F_SG_1</strain>
        <tissue evidence="5">Salivary glands</tissue>
    </source>
</reference>
<dbReference type="Gene3D" id="3.40.1180.10">
    <property type="entry name" value="Decaprenyl diphosphate synthase-like"/>
    <property type="match status" value="1"/>
</dbReference>
<evidence type="ECO:0000256" key="1">
    <source>
        <dbReference type="ARBA" id="ARBA00005432"/>
    </source>
</evidence>
<dbReference type="SUPFAM" id="SSF64005">
    <property type="entry name" value="Undecaprenyl diphosphate synthase"/>
    <property type="match status" value="1"/>
</dbReference>
<dbReference type="EMBL" id="JARKHS020030685">
    <property type="protein sequence ID" value="KAK8761883.1"/>
    <property type="molecule type" value="Genomic_DNA"/>
</dbReference>
<proteinExistence type="inferred from homology"/>
<dbReference type="GO" id="GO:0045547">
    <property type="term" value="F:ditrans,polycis-polyprenyl diphosphate synthase [(2E,6E)-farnesyl diphosphate specific] activity"/>
    <property type="evidence" value="ECO:0007669"/>
    <property type="project" value="UniProtKB-EC"/>
</dbReference>
<dbReference type="GO" id="GO:0005783">
    <property type="term" value="C:endoplasmic reticulum"/>
    <property type="evidence" value="ECO:0007669"/>
    <property type="project" value="TreeGrafter"/>
</dbReference>
<dbReference type="AlphaFoldDB" id="A0AAQ4DHE3"/>
<comment type="caution">
    <text evidence="5">The sequence shown here is derived from an EMBL/GenBank/DDBJ whole genome shotgun (WGS) entry which is preliminary data.</text>
</comment>
<dbReference type="EC" id="2.5.1.87" evidence="2"/>
<comment type="similarity">
    <text evidence="1">Belongs to the UPP synthase family.</text>
</comment>
<comment type="catalytic activity">
    <reaction evidence="4">
        <text>n isopentenyl diphosphate + (2E,6E)-farnesyl diphosphate = a di-trans,poly-cis-polyprenyl diphosphate + n diphosphate</text>
        <dbReference type="Rhea" id="RHEA:53008"/>
        <dbReference type="Rhea" id="RHEA-COMP:19494"/>
        <dbReference type="ChEBI" id="CHEBI:33019"/>
        <dbReference type="ChEBI" id="CHEBI:128769"/>
        <dbReference type="ChEBI" id="CHEBI:136960"/>
        <dbReference type="ChEBI" id="CHEBI:175763"/>
        <dbReference type="EC" id="2.5.1.87"/>
    </reaction>
</comment>
<evidence type="ECO:0000256" key="2">
    <source>
        <dbReference type="ARBA" id="ARBA00012596"/>
    </source>
</evidence>
<dbReference type="PANTHER" id="PTHR10291:SF43">
    <property type="entry name" value="DEHYDRODOLICHYL DIPHOSPHATE SYNTHASE COMPLEX SUBUNIT DHDDS"/>
    <property type="match status" value="1"/>
</dbReference>
<evidence type="ECO:0000256" key="3">
    <source>
        <dbReference type="ARBA" id="ARBA00022679"/>
    </source>
</evidence>
<evidence type="ECO:0000256" key="4">
    <source>
        <dbReference type="ARBA" id="ARBA00047353"/>
    </source>
</evidence>
<evidence type="ECO:0000313" key="5">
    <source>
        <dbReference type="EMBL" id="KAK8761883.1"/>
    </source>
</evidence>
<evidence type="ECO:0000313" key="6">
    <source>
        <dbReference type="Proteomes" id="UP001321473"/>
    </source>
</evidence>
<organism evidence="5 6">
    <name type="scientific">Amblyomma americanum</name>
    <name type="common">Lone star tick</name>
    <dbReference type="NCBI Taxonomy" id="6943"/>
    <lineage>
        <taxon>Eukaryota</taxon>
        <taxon>Metazoa</taxon>
        <taxon>Ecdysozoa</taxon>
        <taxon>Arthropoda</taxon>
        <taxon>Chelicerata</taxon>
        <taxon>Arachnida</taxon>
        <taxon>Acari</taxon>
        <taxon>Parasitiformes</taxon>
        <taxon>Ixodida</taxon>
        <taxon>Ixodoidea</taxon>
        <taxon>Ixodidae</taxon>
        <taxon>Amblyomminae</taxon>
        <taxon>Amblyomma</taxon>
    </lineage>
</organism>
<dbReference type="Pfam" id="PF01255">
    <property type="entry name" value="Prenyltransf"/>
    <property type="match status" value="1"/>
</dbReference>
<dbReference type="PANTHER" id="PTHR10291">
    <property type="entry name" value="DEHYDRODOLICHYL DIPHOSPHATE SYNTHASE FAMILY MEMBER"/>
    <property type="match status" value="1"/>
</dbReference>
<dbReference type="GO" id="GO:0016094">
    <property type="term" value="P:polyprenol biosynthetic process"/>
    <property type="evidence" value="ECO:0007669"/>
    <property type="project" value="TreeGrafter"/>
</dbReference>
<dbReference type="Proteomes" id="UP001321473">
    <property type="component" value="Unassembled WGS sequence"/>
</dbReference>
<sequence>MGAPSAVHSADGEECGVFGFVPVSWYERLLIWLLSLGPVPRTIGIIPDGNRRFARKHGVSVDDGHLAGSQVLSRVGTWCSLVGVKEAVIYVFSADNFTRPQSEQNGIFSEICRRCRHVLDNVDDFRKTGRRIRCAGDLERLPNDLQRCLARVDLATVNNAGCEHGPPHGSRAGRRRLPAWPTPLVDRWRAWRGVWLKLSRRGTYAQMTLRPSSSTATRPWKMETAWRCS</sequence>
<name>A0AAQ4DHE3_AMBAM</name>
<accession>A0AAQ4DHE3</accession>
<dbReference type="GO" id="GO:1904423">
    <property type="term" value="C:dehydrodolichyl diphosphate synthase complex"/>
    <property type="evidence" value="ECO:0007669"/>
    <property type="project" value="TreeGrafter"/>
</dbReference>
<keyword evidence="3" id="KW-0808">Transferase</keyword>
<dbReference type="InterPro" id="IPR001441">
    <property type="entry name" value="UPP_synth-like"/>
</dbReference>